<proteinExistence type="predicted"/>
<evidence type="ECO:0000313" key="2">
    <source>
        <dbReference type="EMBL" id="OAY24271.1"/>
    </source>
</evidence>
<evidence type="ECO:0000256" key="1">
    <source>
        <dbReference type="SAM" id="MobiDB-lite"/>
    </source>
</evidence>
<feature type="region of interest" description="Disordered" evidence="1">
    <location>
        <begin position="1"/>
        <end position="37"/>
    </location>
</feature>
<gene>
    <name evidence="2" type="ORF">MANES_17G001800</name>
</gene>
<feature type="compositionally biased region" description="Low complexity" evidence="1">
    <location>
        <begin position="1"/>
        <end position="11"/>
    </location>
</feature>
<reference evidence="2" key="1">
    <citation type="submission" date="2016-02" db="EMBL/GenBank/DDBJ databases">
        <title>WGS assembly of Manihot esculenta.</title>
        <authorList>
            <person name="Bredeson J.V."/>
            <person name="Prochnik S.E."/>
            <person name="Lyons J.B."/>
            <person name="Schmutz J."/>
            <person name="Grimwood J."/>
            <person name="Vrebalov J."/>
            <person name="Bart R.S."/>
            <person name="Amuge T."/>
            <person name="Ferguson M.E."/>
            <person name="Green R."/>
            <person name="Putnam N."/>
            <person name="Stites J."/>
            <person name="Rounsley S."/>
            <person name="Rokhsar D.S."/>
        </authorList>
    </citation>
    <scope>NUCLEOTIDE SEQUENCE [LARGE SCALE GENOMIC DNA]</scope>
    <source>
        <tissue evidence="2">Leaf</tissue>
    </source>
</reference>
<sequence length="73" mass="8125">MLINSSSSSNSQDISPTQQTIFLTPATPPPHPMEMSTVHPFTFLNRRRSASFSLAPYVNSSYTPDCNISFIFL</sequence>
<protein>
    <submittedName>
        <fullName evidence="2">Uncharacterized protein</fullName>
    </submittedName>
</protein>
<dbReference type="EMBL" id="CM004403">
    <property type="protein sequence ID" value="OAY24271.1"/>
    <property type="molecule type" value="Genomic_DNA"/>
</dbReference>
<organism evidence="2">
    <name type="scientific">Manihot esculenta</name>
    <name type="common">Cassava</name>
    <name type="synonym">Jatropha manihot</name>
    <dbReference type="NCBI Taxonomy" id="3983"/>
    <lineage>
        <taxon>Eukaryota</taxon>
        <taxon>Viridiplantae</taxon>
        <taxon>Streptophyta</taxon>
        <taxon>Embryophyta</taxon>
        <taxon>Tracheophyta</taxon>
        <taxon>Spermatophyta</taxon>
        <taxon>Magnoliopsida</taxon>
        <taxon>eudicotyledons</taxon>
        <taxon>Gunneridae</taxon>
        <taxon>Pentapetalae</taxon>
        <taxon>rosids</taxon>
        <taxon>fabids</taxon>
        <taxon>Malpighiales</taxon>
        <taxon>Euphorbiaceae</taxon>
        <taxon>Crotonoideae</taxon>
        <taxon>Manihoteae</taxon>
        <taxon>Manihot</taxon>
    </lineage>
</organism>
<feature type="compositionally biased region" description="Polar residues" evidence="1">
    <location>
        <begin position="12"/>
        <end position="22"/>
    </location>
</feature>
<accession>A0A2C9U4N3</accession>
<dbReference type="AlphaFoldDB" id="A0A2C9U4N3"/>
<name>A0A2C9U4N3_MANES</name>